<dbReference type="EMBL" id="CP044205">
    <property type="protein sequence ID" value="QFY45111.1"/>
    <property type="molecule type" value="Genomic_DNA"/>
</dbReference>
<dbReference type="InterPro" id="IPR003768">
    <property type="entry name" value="ScpA"/>
</dbReference>
<dbReference type="HAMAP" id="MF_01805">
    <property type="entry name" value="ScpA"/>
    <property type="match status" value="1"/>
</dbReference>
<dbReference type="GO" id="GO:0005737">
    <property type="term" value="C:cytoplasm"/>
    <property type="evidence" value="ECO:0007669"/>
    <property type="project" value="UniProtKB-SubCell"/>
</dbReference>
<name>A0A5Q0BS53_9GAMM</name>
<keyword evidence="4" id="KW-1185">Reference proteome</keyword>
<keyword evidence="2" id="KW-0159">Chromosome partition</keyword>
<comment type="function">
    <text evidence="2">Participates in chromosomal partition during cell division. May act via the formation of a condensin-like complex containing Smc and ScpB that pull DNA away from mid-cell into both cell halves.</text>
</comment>
<dbReference type="GO" id="GO:0007059">
    <property type="term" value="P:chromosome segregation"/>
    <property type="evidence" value="ECO:0007669"/>
    <property type="project" value="UniProtKB-UniRule"/>
</dbReference>
<comment type="subcellular location">
    <subcellularLocation>
        <location evidence="2">Cytoplasm</location>
    </subcellularLocation>
    <text evidence="2">Associated with two foci at the outer edges of the nucleoid region in young cells, and at four foci within both cell halves in older cells.</text>
</comment>
<evidence type="ECO:0000313" key="3">
    <source>
        <dbReference type="EMBL" id="QFY45111.1"/>
    </source>
</evidence>
<dbReference type="Pfam" id="PF02616">
    <property type="entry name" value="SMC_ScpA"/>
    <property type="match status" value="1"/>
</dbReference>
<dbReference type="PANTHER" id="PTHR33969:SF2">
    <property type="entry name" value="SEGREGATION AND CONDENSATION PROTEIN A"/>
    <property type="match status" value="1"/>
</dbReference>
<dbReference type="PANTHER" id="PTHR33969">
    <property type="entry name" value="SEGREGATION AND CONDENSATION PROTEIN A"/>
    <property type="match status" value="1"/>
</dbReference>
<comment type="subunit">
    <text evidence="2">Component of a cohesin-like complex composed of ScpA, ScpB and the Smc homodimer, in which ScpA and ScpB bind to the head domain of Smc. The presence of the three proteins is required for the association of the complex with DNA.</text>
</comment>
<dbReference type="AlphaFoldDB" id="A0A5Q0BS53"/>
<gene>
    <name evidence="2" type="primary">scpA</name>
    <name evidence="3" type="ORF">F6R98_13445</name>
</gene>
<dbReference type="KEGG" id="mmob:F6R98_13445"/>
<keyword evidence="2" id="KW-0132">Cell division</keyword>
<keyword evidence="2" id="KW-0963">Cytoplasm</keyword>
<evidence type="ECO:0000313" key="4">
    <source>
        <dbReference type="Proteomes" id="UP000325755"/>
    </source>
</evidence>
<evidence type="ECO:0000256" key="1">
    <source>
        <dbReference type="ARBA" id="ARBA00044777"/>
    </source>
</evidence>
<accession>A0A5Q0BS53</accession>
<dbReference type="GO" id="GO:0051301">
    <property type="term" value="P:cell division"/>
    <property type="evidence" value="ECO:0007669"/>
    <property type="project" value="UniProtKB-KW"/>
</dbReference>
<comment type="similarity">
    <text evidence="2">Belongs to the ScpA family.</text>
</comment>
<dbReference type="OrthoDB" id="9811016at2"/>
<organism evidence="3 4">
    <name type="scientific">Candidatus Methylospira mobilis</name>
    <dbReference type="NCBI Taxonomy" id="1808979"/>
    <lineage>
        <taxon>Bacteria</taxon>
        <taxon>Pseudomonadati</taxon>
        <taxon>Pseudomonadota</taxon>
        <taxon>Gammaproteobacteria</taxon>
        <taxon>Methylococcales</taxon>
        <taxon>Methylococcaceae</taxon>
        <taxon>Candidatus Methylospira</taxon>
    </lineage>
</organism>
<dbReference type="Proteomes" id="UP000325755">
    <property type="component" value="Chromosome"/>
</dbReference>
<dbReference type="InParanoid" id="A0A5Q0BS53"/>
<protein>
    <recommendedName>
        <fullName evidence="1 2">Segregation and condensation protein A</fullName>
    </recommendedName>
</protein>
<reference evidence="3 4" key="1">
    <citation type="submission" date="2019-09" db="EMBL/GenBank/DDBJ databases">
        <title>Ecophysiology of the spiral-shaped methanotroph Methylospira mobilis as revealed by the complete genome sequence.</title>
        <authorList>
            <person name="Oshkin I.Y."/>
            <person name="Dedysh S.N."/>
            <person name="Miroshnikov K."/>
            <person name="Danilova O.V."/>
            <person name="Hakobyan A."/>
            <person name="Liesack W."/>
        </authorList>
    </citation>
    <scope>NUCLEOTIDE SEQUENCE [LARGE SCALE GENOMIC DNA]</scope>
    <source>
        <strain evidence="3 4">Shm1</strain>
    </source>
</reference>
<dbReference type="GO" id="GO:0006260">
    <property type="term" value="P:DNA replication"/>
    <property type="evidence" value="ECO:0007669"/>
    <property type="project" value="UniProtKB-UniRule"/>
</dbReference>
<proteinExistence type="inferred from homology"/>
<keyword evidence="2" id="KW-0131">Cell cycle</keyword>
<evidence type="ECO:0000256" key="2">
    <source>
        <dbReference type="HAMAP-Rule" id="MF_01805"/>
    </source>
</evidence>
<dbReference type="RefSeq" id="WP_153251065.1">
    <property type="nucleotide sequence ID" value="NZ_CP044205.1"/>
</dbReference>
<dbReference type="Gene3D" id="6.10.250.2410">
    <property type="match status" value="1"/>
</dbReference>
<sequence>MVHPEIRLEIPAEAVAVVNGAPYMALPQDLYIPPDALEVFLETFEGPLDLLLYLIRRQNIDILDIPIASITRQYVAYIDMMTHMQMELAAEYLLMAAILAEIKSRMLLPQPANAEGEEDDPRADLVRRLQEYERFRTAAERLDALPRCGRDIFESGGLDAAHIPPQKRYPEVDLSEILTAFQDVLRRADRITHHRILREPLSVRERMTGVLERLSRVGSLLFQELFAYEEGRQGVVVSLLAILELSKERLIEIVQEEPFSVLSVRMPAAAAEERAFLL</sequence>